<keyword evidence="1" id="KW-1133">Transmembrane helix</keyword>
<dbReference type="AlphaFoldDB" id="A0A061EF38"/>
<dbReference type="EMBL" id="CM001882">
    <property type="protein sequence ID" value="EOY03610.1"/>
    <property type="molecule type" value="Genomic_DNA"/>
</dbReference>
<dbReference type="HOGENOM" id="CLU_2563023_0_0_1"/>
<dbReference type="InParanoid" id="A0A061EF38"/>
<evidence type="ECO:0000313" key="2">
    <source>
        <dbReference type="EMBL" id="EOY03610.1"/>
    </source>
</evidence>
<accession>A0A061EF38</accession>
<dbReference type="Proteomes" id="UP000026915">
    <property type="component" value="Chromosome 4"/>
</dbReference>
<evidence type="ECO:0000256" key="1">
    <source>
        <dbReference type="SAM" id="Phobius"/>
    </source>
</evidence>
<name>A0A061EF38_THECC</name>
<keyword evidence="3" id="KW-1185">Reference proteome</keyword>
<reference evidence="2 3" key="1">
    <citation type="journal article" date="2013" name="Genome Biol.">
        <title>The genome sequence of the most widely cultivated cacao type and its use to identify candidate genes regulating pod color.</title>
        <authorList>
            <person name="Motamayor J.C."/>
            <person name="Mockaitis K."/>
            <person name="Schmutz J."/>
            <person name="Haiminen N."/>
            <person name="Iii D.L."/>
            <person name="Cornejo O."/>
            <person name="Findley S.D."/>
            <person name="Zheng P."/>
            <person name="Utro F."/>
            <person name="Royaert S."/>
            <person name="Saski C."/>
            <person name="Jenkins J."/>
            <person name="Podicheti R."/>
            <person name="Zhao M."/>
            <person name="Scheffler B.E."/>
            <person name="Stack J.C."/>
            <person name="Feltus F.A."/>
            <person name="Mustiga G.M."/>
            <person name="Amores F."/>
            <person name="Phillips W."/>
            <person name="Marelli J.P."/>
            <person name="May G.D."/>
            <person name="Shapiro H."/>
            <person name="Ma J."/>
            <person name="Bustamante C.D."/>
            <person name="Schnell R.J."/>
            <person name="Main D."/>
            <person name="Gilbert D."/>
            <person name="Parida L."/>
            <person name="Kuhn D.N."/>
        </authorList>
    </citation>
    <scope>NUCLEOTIDE SEQUENCE [LARGE SCALE GENOMIC DNA]</scope>
    <source>
        <strain evidence="3">cv. Matina 1-6</strain>
    </source>
</reference>
<organism evidence="2 3">
    <name type="scientific">Theobroma cacao</name>
    <name type="common">Cacao</name>
    <name type="synonym">Cocoa</name>
    <dbReference type="NCBI Taxonomy" id="3641"/>
    <lineage>
        <taxon>Eukaryota</taxon>
        <taxon>Viridiplantae</taxon>
        <taxon>Streptophyta</taxon>
        <taxon>Embryophyta</taxon>
        <taxon>Tracheophyta</taxon>
        <taxon>Spermatophyta</taxon>
        <taxon>Magnoliopsida</taxon>
        <taxon>eudicotyledons</taxon>
        <taxon>Gunneridae</taxon>
        <taxon>Pentapetalae</taxon>
        <taxon>rosids</taxon>
        <taxon>malvids</taxon>
        <taxon>Malvales</taxon>
        <taxon>Malvaceae</taxon>
        <taxon>Byttnerioideae</taxon>
        <taxon>Theobroma</taxon>
    </lineage>
</organism>
<protein>
    <submittedName>
        <fullName evidence="2">Uncharacterized protein</fullName>
    </submittedName>
</protein>
<proteinExistence type="predicted"/>
<feature type="transmembrane region" description="Helical" evidence="1">
    <location>
        <begin position="34"/>
        <end position="57"/>
    </location>
</feature>
<keyword evidence="1" id="KW-0472">Membrane</keyword>
<evidence type="ECO:0000313" key="3">
    <source>
        <dbReference type="Proteomes" id="UP000026915"/>
    </source>
</evidence>
<sequence>MGYSTLVLAKDGKKEVMSSEIKIMSICLFSDEFLHYPFCLPCFNIITLLQACVQIIVRMNYLATAMSGLFCNCPLFSSASVM</sequence>
<keyword evidence="1" id="KW-0812">Transmembrane</keyword>
<gene>
    <name evidence="2" type="ORF">TCM_018709</name>
</gene>
<dbReference type="Gramene" id="EOY03610">
    <property type="protein sequence ID" value="EOY03610"/>
    <property type="gene ID" value="TCM_018709"/>
</dbReference>